<protein>
    <submittedName>
        <fullName evidence="1">Uncharacterized protein</fullName>
    </submittedName>
</protein>
<organism evidence="1">
    <name type="scientific">Cupriavidus necator</name>
    <name type="common">Alcaligenes eutrophus</name>
    <name type="synonym">Ralstonia eutropha</name>
    <dbReference type="NCBI Taxonomy" id="106590"/>
    <lineage>
        <taxon>Bacteria</taxon>
        <taxon>Pseudomonadati</taxon>
        <taxon>Pseudomonadota</taxon>
        <taxon>Betaproteobacteria</taxon>
        <taxon>Burkholderiales</taxon>
        <taxon>Burkholderiaceae</taxon>
        <taxon>Cupriavidus</taxon>
    </lineage>
</organism>
<reference evidence="1" key="1">
    <citation type="submission" date="2016-09" db="EMBL/GenBank/DDBJ databases">
        <authorList>
            <person name="Capua I."/>
            <person name="De Benedictis P."/>
            <person name="Joannis T."/>
            <person name="Lombin L.H."/>
            <person name="Cattoli G."/>
        </authorList>
    </citation>
    <scope>NUCLEOTIDE SEQUENCE</scope>
    <source>
        <strain evidence="1">B9</strain>
    </source>
</reference>
<accession>A0A1K0JDB3</accession>
<dbReference type="AlphaFoldDB" id="A0A1K0JDB3"/>
<gene>
    <name evidence="1" type="ORF">CNECB9_1010013</name>
</gene>
<sequence>MHGFLTLSAVITPSLENKVRPYISHPRQADHNVNTNVPQIFAMPAEKVQDRLELPPTAHRTSYG</sequence>
<name>A0A1K0JDB3_CUPNE</name>
<evidence type="ECO:0000313" key="1">
    <source>
        <dbReference type="EMBL" id="SCU73315.1"/>
    </source>
</evidence>
<proteinExistence type="predicted"/>
<dbReference type="EMBL" id="FMSH01000004">
    <property type="protein sequence ID" value="SCU73315.1"/>
    <property type="molecule type" value="Genomic_DNA"/>
</dbReference>